<dbReference type="Proteomes" id="UP000238954">
    <property type="component" value="Chromosome"/>
</dbReference>
<dbReference type="GO" id="GO:0019752">
    <property type="term" value="P:carboxylic acid metabolic process"/>
    <property type="evidence" value="ECO:0007669"/>
    <property type="project" value="UniProtKB-ARBA"/>
</dbReference>
<keyword evidence="4" id="KW-0378">Hydrolase</keyword>
<sequence length="283" mass="30222">MRIGCIGGRAWLVTAEGQGVDIAAASGGTLPGDPQALYEKWDDVCAWARDVPADSYAPVDPATFELPVPRPRQVFAIGANYRAHAAEAGVEPPEQPVIFTKFPSCLTGPNDAVAIRHARVDWEVELVVVMGREARDIRAADAWDHVAGLSVGQDISERSIQRLGPMPQFSMAKSLPGFGPVGPVVVTPDEFDDPDDLGLGCAVNGVTMQQSRTGDFIFSVGALVEYISHLMPMYPGDLIFTGTPEGVGATRKPPIFLKPGDVLTTWVDGIGTLTNPITEEQSQ</sequence>
<gene>
    <name evidence="4" type="ORF">CVO77_15980</name>
</gene>
<evidence type="ECO:0000256" key="1">
    <source>
        <dbReference type="ARBA" id="ARBA00010211"/>
    </source>
</evidence>
<dbReference type="FunFam" id="3.90.850.10:FF:000002">
    <property type="entry name" value="2-hydroxyhepta-2,4-diene-1,7-dioate isomerase"/>
    <property type="match status" value="1"/>
</dbReference>
<name>A0A2S8B2E8_9SPHN</name>
<dbReference type="GO" id="GO:0016853">
    <property type="term" value="F:isomerase activity"/>
    <property type="evidence" value="ECO:0007669"/>
    <property type="project" value="UniProtKB-ARBA"/>
</dbReference>
<keyword evidence="2" id="KW-0479">Metal-binding</keyword>
<protein>
    <submittedName>
        <fullName evidence="4">Fumarylacetoacetate hydrolase</fullName>
    </submittedName>
</protein>
<reference evidence="5" key="1">
    <citation type="submission" date="2017-11" db="EMBL/GenBank/DDBJ databases">
        <title>The complete genome sequence of Sphingopyxis pomeranensis sp. nov. strain WS5A3p.</title>
        <authorList>
            <person name="Kaminski M.A."/>
        </authorList>
    </citation>
    <scope>NUCLEOTIDE SEQUENCE [LARGE SCALE GENOMIC DNA]</scope>
    <source>
        <strain evidence="5">WS5A3p</strain>
    </source>
</reference>
<dbReference type="InterPro" id="IPR036663">
    <property type="entry name" value="Fumarylacetoacetase_C_sf"/>
</dbReference>
<comment type="similarity">
    <text evidence="1">Belongs to the FAH family.</text>
</comment>
<dbReference type="AlphaFoldDB" id="A0A2S8B2E8"/>
<dbReference type="SUPFAM" id="SSF56529">
    <property type="entry name" value="FAH"/>
    <property type="match status" value="1"/>
</dbReference>
<accession>A0A2S8B2E8</accession>
<dbReference type="Pfam" id="PF01557">
    <property type="entry name" value="FAA_hydrolase"/>
    <property type="match status" value="1"/>
</dbReference>
<evidence type="ECO:0000256" key="2">
    <source>
        <dbReference type="ARBA" id="ARBA00022723"/>
    </source>
</evidence>
<feature type="domain" description="Fumarylacetoacetase-like C-terminal" evidence="3">
    <location>
        <begin position="74"/>
        <end position="277"/>
    </location>
</feature>
<organism evidence="4 5">
    <name type="scientific">Sphingopyxis lindanitolerans</name>
    <dbReference type="NCBI Taxonomy" id="2054227"/>
    <lineage>
        <taxon>Bacteria</taxon>
        <taxon>Pseudomonadati</taxon>
        <taxon>Pseudomonadota</taxon>
        <taxon>Alphaproteobacteria</taxon>
        <taxon>Sphingomonadales</taxon>
        <taxon>Sphingomonadaceae</taxon>
        <taxon>Sphingopyxis</taxon>
    </lineage>
</organism>
<evidence type="ECO:0000313" key="4">
    <source>
        <dbReference type="EMBL" id="PQM26520.1"/>
    </source>
</evidence>
<dbReference type="GO" id="GO:0046872">
    <property type="term" value="F:metal ion binding"/>
    <property type="evidence" value="ECO:0007669"/>
    <property type="project" value="UniProtKB-KW"/>
</dbReference>
<evidence type="ECO:0000259" key="3">
    <source>
        <dbReference type="Pfam" id="PF01557"/>
    </source>
</evidence>
<dbReference type="Gene3D" id="3.90.850.10">
    <property type="entry name" value="Fumarylacetoacetase-like, C-terminal domain"/>
    <property type="match status" value="1"/>
</dbReference>
<keyword evidence="5" id="KW-1185">Reference proteome</keyword>
<dbReference type="PANTHER" id="PTHR42796:SF4">
    <property type="entry name" value="FUMARYLACETOACETATE HYDROLASE DOMAIN-CONTAINING PROTEIN 2A"/>
    <property type="match status" value="1"/>
</dbReference>
<comment type="caution">
    <text evidence="4">The sequence shown here is derived from an EMBL/GenBank/DDBJ whole genome shotgun (WGS) entry which is preliminary data.</text>
</comment>
<dbReference type="InterPro" id="IPR051121">
    <property type="entry name" value="FAH"/>
</dbReference>
<dbReference type="InterPro" id="IPR011234">
    <property type="entry name" value="Fumarylacetoacetase-like_C"/>
</dbReference>
<dbReference type="EMBL" id="PHFW01000003">
    <property type="protein sequence ID" value="PQM26520.1"/>
    <property type="molecule type" value="Genomic_DNA"/>
</dbReference>
<evidence type="ECO:0000313" key="5">
    <source>
        <dbReference type="Proteomes" id="UP000238954"/>
    </source>
</evidence>
<proteinExistence type="inferred from homology"/>
<dbReference type="OrthoDB" id="5197601at2"/>
<dbReference type="RefSeq" id="WP_105999894.1">
    <property type="nucleotide sequence ID" value="NZ_CM009578.1"/>
</dbReference>
<dbReference type="GO" id="GO:0016787">
    <property type="term" value="F:hydrolase activity"/>
    <property type="evidence" value="ECO:0007669"/>
    <property type="project" value="UniProtKB-KW"/>
</dbReference>
<dbReference type="PANTHER" id="PTHR42796">
    <property type="entry name" value="FUMARYLACETOACETATE HYDROLASE DOMAIN-CONTAINING PROTEIN 2A-RELATED"/>
    <property type="match status" value="1"/>
</dbReference>